<name>A0A6G7KU90_ASF</name>
<organismHost>
    <name type="scientific">Phacochoerus africanus</name>
    <name type="common">Warthog</name>
    <dbReference type="NCBI Taxonomy" id="41426"/>
</organismHost>
<organism evidence="1">
    <name type="scientific">African swine fever virus</name>
    <name type="common">ASFV</name>
    <dbReference type="NCBI Taxonomy" id="10497"/>
    <lineage>
        <taxon>Viruses</taxon>
        <taxon>Varidnaviria</taxon>
        <taxon>Bamfordvirae</taxon>
        <taxon>Nucleocytoviricota</taxon>
        <taxon>Pokkesviricetes</taxon>
        <taxon>Asfuvirales</taxon>
        <taxon>Asfarviridae</taxon>
        <taxon>Asfivirus</taxon>
        <taxon>Asfivirus haemorrhagiae</taxon>
    </lineage>
</organism>
<gene>
    <name evidence="1" type="primary">C105R</name>
</gene>
<accession>A0A6G7KU90</accession>
<dbReference type="EMBL" id="MN641877">
    <property type="protein sequence ID" value="QII88923.1"/>
    <property type="molecule type" value="Genomic_DNA"/>
</dbReference>
<organismHost>
    <name type="scientific">Sus scrofa</name>
    <name type="common">Pig</name>
    <dbReference type="NCBI Taxonomy" id="9823"/>
</organismHost>
<organismHost>
    <name type="scientific">Phacochoerus aethiopicus</name>
    <name type="common">Warthog</name>
    <dbReference type="NCBI Taxonomy" id="85517"/>
</organismHost>
<evidence type="ECO:0000313" key="1">
    <source>
        <dbReference type="EMBL" id="QII88923.1"/>
    </source>
</evidence>
<proteinExistence type="predicted"/>
<organismHost>
    <name type="scientific">Ornithodoros</name>
    <name type="common">relapsing fever ticks</name>
    <dbReference type="NCBI Taxonomy" id="6937"/>
</organismHost>
<organismHost>
    <name type="scientific">Ornithodoros moubata</name>
    <name type="common">Soft tick</name>
    <name type="synonym">Argasid tick</name>
    <dbReference type="NCBI Taxonomy" id="6938"/>
</organismHost>
<reference evidence="1" key="1">
    <citation type="submission" date="2019-11" db="EMBL/GenBank/DDBJ databases">
        <authorList>
            <person name="Ndlovu S.S."/>
            <person name="Carulei O."/>
        </authorList>
    </citation>
    <scope>NUCLEOTIDE SEQUENCE [LARGE SCALE GENOMIC DNA]</scope>
    <source>
        <strain evidence="1">RSA_2_2004</strain>
    </source>
</reference>
<organismHost>
    <name type="scientific">Potamochoerus larvatus</name>
    <name type="common">Bushpig</name>
    <dbReference type="NCBI Taxonomy" id="273792"/>
</organismHost>
<protein>
    <submittedName>
        <fullName evidence="1">PC105R</fullName>
    </submittedName>
</protein>
<sequence length="122" mass="14491">MANLYGLQFLYGQNLCRWQHYFSLQLRRKRSRGQSELARLYQGVPHRGNGRYVQDFYYKCTLCPHELPNTKGLPKLSFTLSVTNLHWKPKNHYIGVSLWLYEQQRINHIIPPNYDIPLKPSA</sequence>